<reference evidence="1 2" key="1">
    <citation type="submission" date="2015-01" db="EMBL/GenBank/DDBJ databases">
        <title>Draft genome of the acidophilic iron oxidizer Acidithrix ferrooxidans strain Py-F3.</title>
        <authorList>
            <person name="Poehlein A."/>
            <person name="Eisen S."/>
            <person name="Schloemann M."/>
            <person name="Johnson B.D."/>
            <person name="Daniel R."/>
            <person name="Muehling M."/>
        </authorList>
    </citation>
    <scope>NUCLEOTIDE SEQUENCE [LARGE SCALE GENOMIC DNA]</scope>
    <source>
        <strain evidence="1 2">Py-F3</strain>
    </source>
</reference>
<protein>
    <submittedName>
        <fullName evidence="1">Uncharacterized protein</fullName>
    </submittedName>
</protein>
<sequence>MRFRLADLFSVSNYFDSWLTSNMALVFLGKSKVRFLPGAVVEMVPGVFCVTP</sequence>
<accession>A0A0D8HG20</accession>
<proteinExistence type="predicted"/>
<dbReference type="EMBL" id="JXYS01000072">
    <property type="protein sequence ID" value="KJF16853.1"/>
    <property type="molecule type" value="Genomic_DNA"/>
</dbReference>
<dbReference type="Proteomes" id="UP000032360">
    <property type="component" value="Unassembled WGS sequence"/>
</dbReference>
<gene>
    <name evidence="1" type="ORF">AXFE_22740</name>
</gene>
<evidence type="ECO:0000313" key="1">
    <source>
        <dbReference type="EMBL" id="KJF16853.1"/>
    </source>
</evidence>
<name>A0A0D8HG20_9ACTN</name>
<dbReference type="AlphaFoldDB" id="A0A0D8HG20"/>
<keyword evidence="2" id="KW-1185">Reference proteome</keyword>
<comment type="caution">
    <text evidence="1">The sequence shown here is derived from an EMBL/GenBank/DDBJ whole genome shotgun (WGS) entry which is preliminary data.</text>
</comment>
<evidence type="ECO:0000313" key="2">
    <source>
        <dbReference type="Proteomes" id="UP000032360"/>
    </source>
</evidence>
<organism evidence="1 2">
    <name type="scientific">Acidithrix ferrooxidans</name>
    <dbReference type="NCBI Taxonomy" id="1280514"/>
    <lineage>
        <taxon>Bacteria</taxon>
        <taxon>Bacillati</taxon>
        <taxon>Actinomycetota</taxon>
        <taxon>Acidimicrobiia</taxon>
        <taxon>Acidimicrobiales</taxon>
        <taxon>Acidimicrobiaceae</taxon>
        <taxon>Acidithrix</taxon>
    </lineage>
</organism>